<dbReference type="PROSITE" id="PS51007">
    <property type="entry name" value="CYTC"/>
    <property type="match status" value="2"/>
</dbReference>
<evidence type="ECO:0000259" key="4">
    <source>
        <dbReference type="PROSITE" id="PS51007"/>
    </source>
</evidence>
<feature type="domain" description="Cytochrome c" evidence="4">
    <location>
        <begin position="134"/>
        <end position="223"/>
    </location>
</feature>
<dbReference type="Gene3D" id="1.10.760.10">
    <property type="entry name" value="Cytochrome c-like domain"/>
    <property type="match status" value="2"/>
</dbReference>
<dbReference type="EMBL" id="UOGE01000106">
    <property type="protein sequence ID" value="VAX25520.1"/>
    <property type="molecule type" value="Genomic_DNA"/>
</dbReference>
<dbReference type="GO" id="GO:0046872">
    <property type="term" value="F:metal ion binding"/>
    <property type="evidence" value="ECO:0007669"/>
    <property type="project" value="UniProtKB-KW"/>
</dbReference>
<dbReference type="InterPro" id="IPR036909">
    <property type="entry name" value="Cyt_c-like_dom_sf"/>
</dbReference>
<dbReference type="InterPro" id="IPR009056">
    <property type="entry name" value="Cyt_c-like_dom"/>
</dbReference>
<dbReference type="GO" id="GO:0020037">
    <property type="term" value="F:heme binding"/>
    <property type="evidence" value="ECO:0007669"/>
    <property type="project" value="InterPro"/>
</dbReference>
<dbReference type="SUPFAM" id="SSF46626">
    <property type="entry name" value="Cytochrome c"/>
    <property type="match status" value="2"/>
</dbReference>
<evidence type="ECO:0000256" key="1">
    <source>
        <dbReference type="ARBA" id="ARBA00022617"/>
    </source>
</evidence>
<dbReference type="AlphaFoldDB" id="A0A3B1CS64"/>
<protein>
    <submittedName>
        <fullName evidence="5">Cytochrome c, class I</fullName>
    </submittedName>
</protein>
<keyword evidence="2" id="KW-0479">Metal-binding</keyword>
<keyword evidence="1" id="KW-0349">Heme</keyword>
<sequence>MKKTGFIYFLLFVVFLAVPAWAADGKSLVDSNKCGSCHQMKGPAAKTIAEVLKRKAPDLFYAGNKFNKDWLVGFLQKPVKIRPAGTVYLHHIKTEVDKDVIVEPPLCASKLSAGDAGAVADYLMTLKDASMKTGTAKIGKFSKARAKNLMYKKEGCNSCHSDPKRGGGVSCPTFAGIGKRLAPDWIYSFLKDPQHWDPKIWMAKREFSDKDLQLMVNYLSSLK</sequence>
<feature type="domain" description="Cytochrome c" evidence="4">
    <location>
        <begin position="20"/>
        <end position="127"/>
    </location>
</feature>
<keyword evidence="3" id="KW-0408">Iron</keyword>
<reference evidence="5" key="1">
    <citation type="submission" date="2018-06" db="EMBL/GenBank/DDBJ databases">
        <authorList>
            <person name="Zhirakovskaya E."/>
        </authorList>
    </citation>
    <scope>NUCLEOTIDE SEQUENCE</scope>
</reference>
<accession>A0A3B1CS64</accession>
<evidence type="ECO:0000256" key="2">
    <source>
        <dbReference type="ARBA" id="ARBA00022723"/>
    </source>
</evidence>
<dbReference type="GO" id="GO:0009055">
    <property type="term" value="F:electron transfer activity"/>
    <property type="evidence" value="ECO:0007669"/>
    <property type="project" value="InterPro"/>
</dbReference>
<proteinExistence type="predicted"/>
<evidence type="ECO:0000313" key="5">
    <source>
        <dbReference type="EMBL" id="VAX25520.1"/>
    </source>
</evidence>
<name>A0A3B1CS64_9ZZZZ</name>
<evidence type="ECO:0000256" key="3">
    <source>
        <dbReference type="ARBA" id="ARBA00023004"/>
    </source>
</evidence>
<gene>
    <name evidence="5" type="ORF">MNBD_NITROSPINAE02-1192</name>
</gene>
<dbReference type="Pfam" id="PF00034">
    <property type="entry name" value="Cytochrom_C"/>
    <property type="match status" value="2"/>
</dbReference>
<organism evidence="5">
    <name type="scientific">hydrothermal vent metagenome</name>
    <dbReference type="NCBI Taxonomy" id="652676"/>
    <lineage>
        <taxon>unclassified sequences</taxon>
        <taxon>metagenomes</taxon>
        <taxon>ecological metagenomes</taxon>
    </lineage>
</organism>